<evidence type="ECO:0000256" key="3">
    <source>
        <dbReference type="ARBA" id="ARBA00022527"/>
    </source>
</evidence>
<dbReference type="CDD" id="cd20837">
    <property type="entry name" value="C1_nPKC_theta-like_rpt2"/>
    <property type="match status" value="1"/>
</dbReference>
<dbReference type="PRINTS" id="PR00008">
    <property type="entry name" value="DAGPEDOMAIN"/>
</dbReference>
<evidence type="ECO:0000256" key="4">
    <source>
        <dbReference type="ARBA" id="ARBA00022553"/>
    </source>
</evidence>
<dbReference type="FunFam" id="3.30.60.20:FF:000008">
    <property type="entry name" value="Protein kinase C theta"/>
    <property type="match status" value="1"/>
</dbReference>
<evidence type="ECO:0000256" key="7">
    <source>
        <dbReference type="ARBA" id="ARBA00022737"/>
    </source>
</evidence>
<dbReference type="FunFam" id="3.30.200.20:FF:000360">
    <property type="entry name" value="Protein kinase C"/>
    <property type="match status" value="1"/>
</dbReference>
<feature type="domain" description="Phorbol-ester/DAG-type" evidence="21">
    <location>
        <begin position="218"/>
        <end position="268"/>
    </location>
</feature>
<feature type="binding site" evidence="17 18">
    <location>
        <position position="393"/>
    </location>
    <ligand>
        <name>ATP</name>
        <dbReference type="ChEBI" id="CHEBI:30616"/>
    </ligand>
</feature>
<sequence>MSPFLRIGFSSFEMDPGLAYHEEVLNPYCAVYMKEAVETEKGQMYKQKRPTMYPPWSSTFDAHVHRGRVMHVVVKDKTAELKTEATVQLDTLASRCKKENGKLEIWVRKQNGNKCVTKTEQEKEGVFALHHRRGAIKQAKVHVVKCHEFTATFFPQPTFCSVCKEFVWGLNKQGYQCRQCNAAIHKKCIDKVIAKCTGSAVNSKETMIHKERFKIDMPHRFKVYNYMSPTFCEHCGTLLWGLARQGLKCEECGMNVHHKCQRKVANLCGVNQKLMAEALAMIESTQQARSSRDSEIAGREGPVGVSQAGVTRDPSGRLPTSPLTPHQGISWDSPAEGRRPSLEQSEPLYATPRKEHHKFNLDNFILHKMLGKGSFGKVFLAELKGAGQFFAVKALKKDVVLMDDDVECTMVERRVLSLAWEHPFLTHLYCTFQTKENLFFVMEYLNGGDLMFHIQTCHRFDLPRSTFYAAEIVCGLQFLHSKGIVYRDLKLDNILLDIDGHIKIADFGMCKENIFGEARTCTFCGTPDYIAPEVRIATIFTIVDIYCYF</sequence>
<reference evidence="22" key="1">
    <citation type="submission" date="2025-08" db="UniProtKB">
        <authorList>
            <consortium name="Ensembl"/>
        </authorList>
    </citation>
    <scope>IDENTIFICATION</scope>
</reference>
<dbReference type="FunFam" id="3.30.60.20:FF:000003">
    <property type="entry name" value="Protein kinase C delta"/>
    <property type="match status" value="1"/>
</dbReference>
<evidence type="ECO:0000313" key="23">
    <source>
        <dbReference type="Proteomes" id="UP001108240"/>
    </source>
</evidence>
<dbReference type="GO" id="GO:0005524">
    <property type="term" value="F:ATP binding"/>
    <property type="evidence" value="ECO:0007669"/>
    <property type="project" value="UniProtKB-UniRule"/>
</dbReference>
<evidence type="ECO:0000256" key="13">
    <source>
        <dbReference type="ARBA" id="ARBA00047272"/>
    </source>
</evidence>
<keyword evidence="10 15" id="KW-0418">Kinase</keyword>
<dbReference type="SMART" id="SM00109">
    <property type="entry name" value="C1"/>
    <property type="match status" value="2"/>
</dbReference>
<dbReference type="SUPFAM" id="SSF56112">
    <property type="entry name" value="Protein kinase-like (PK-like)"/>
    <property type="match status" value="1"/>
</dbReference>
<keyword evidence="5 15" id="KW-0808">Transferase</keyword>
<accession>A0A9J8AV60</accession>
<dbReference type="Pfam" id="PF00069">
    <property type="entry name" value="Pkinase"/>
    <property type="match status" value="1"/>
</dbReference>
<name>A0A9J8AV60_CYPCA</name>
<evidence type="ECO:0000313" key="22">
    <source>
        <dbReference type="Ensembl" id="ENSCCRP00000145090.1"/>
    </source>
</evidence>
<dbReference type="Gene3D" id="2.60.40.150">
    <property type="entry name" value="C2 domain"/>
    <property type="match status" value="1"/>
</dbReference>
<keyword evidence="23" id="KW-1185">Reference proteome</keyword>
<dbReference type="PROSITE" id="PS50081">
    <property type="entry name" value="ZF_DAG_PE_2"/>
    <property type="match status" value="2"/>
</dbReference>
<dbReference type="SUPFAM" id="SSF49562">
    <property type="entry name" value="C2 domain (Calcium/lipid-binding domain, CaLB)"/>
    <property type="match status" value="1"/>
</dbReference>
<dbReference type="InterPro" id="IPR002219">
    <property type="entry name" value="PKC_DAG/PE"/>
</dbReference>
<dbReference type="InterPro" id="IPR046349">
    <property type="entry name" value="C1-like_sf"/>
</dbReference>
<keyword evidence="9" id="KW-0863">Zinc-finger</keyword>
<evidence type="ECO:0000259" key="21">
    <source>
        <dbReference type="PROSITE" id="PS50081"/>
    </source>
</evidence>
<evidence type="ECO:0000256" key="11">
    <source>
        <dbReference type="ARBA" id="ARBA00022833"/>
    </source>
</evidence>
<dbReference type="GO" id="GO:0004697">
    <property type="term" value="F:diacylglycerol-dependent serine/threonine kinase activity"/>
    <property type="evidence" value="ECO:0007669"/>
    <property type="project" value="UniProtKB-EC"/>
</dbReference>
<feature type="domain" description="Protein kinase" evidence="20">
    <location>
        <begin position="364"/>
        <end position="549"/>
    </location>
</feature>
<keyword evidence="4" id="KW-0597">Phosphoprotein</keyword>
<dbReference type="Gene3D" id="3.30.60.20">
    <property type="match status" value="2"/>
</dbReference>
<evidence type="ECO:0000256" key="19">
    <source>
        <dbReference type="SAM" id="MobiDB-lite"/>
    </source>
</evidence>
<dbReference type="FunFam" id="2.60.40.150:FF:000049">
    <property type="entry name" value="Protein kinase C delta type"/>
    <property type="match status" value="1"/>
</dbReference>
<dbReference type="PROSITE" id="PS50011">
    <property type="entry name" value="PROTEIN_KINASE_DOM"/>
    <property type="match status" value="1"/>
</dbReference>
<dbReference type="SMART" id="SM00220">
    <property type="entry name" value="S_TKc"/>
    <property type="match status" value="1"/>
</dbReference>
<dbReference type="FunFam" id="1.10.510.10:FF:000634">
    <property type="entry name" value="Protein kinase C"/>
    <property type="match status" value="1"/>
</dbReference>
<dbReference type="GeneTree" id="ENSGT00940000157638"/>
<dbReference type="InterPro" id="IPR000719">
    <property type="entry name" value="Prot_kinase_dom"/>
</dbReference>
<feature type="active site" description="Proton acceptor" evidence="16">
    <location>
        <position position="488"/>
    </location>
</feature>
<evidence type="ECO:0000256" key="16">
    <source>
        <dbReference type="PIRSR" id="PIRSR000551-50"/>
    </source>
</evidence>
<dbReference type="PANTHER" id="PTHR24351">
    <property type="entry name" value="RIBOSOMAL PROTEIN S6 KINASE"/>
    <property type="match status" value="1"/>
</dbReference>
<dbReference type="PROSITE" id="PS00108">
    <property type="entry name" value="PROTEIN_KINASE_ST"/>
    <property type="match status" value="1"/>
</dbReference>
<dbReference type="Pfam" id="PF21494">
    <property type="entry name" value="PKC_C2"/>
    <property type="match status" value="1"/>
</dbReference>
<keyword evidence="11" id="KW-0862">Zinc</keyword>
<dbReference type="GO" id="GO:0008270">
    <property type="term" value="F:zinc ion binding"/>
    <property type="evidence" value="ECO:0007669"/>
    <property type="project" value="UniProtKB-KW"/>
</dbReference>
<evidence type="ECO:0000256" key="14">
    <source>
        <dbReference type="ARBA" id="ARBA00047470"/>
    </source>
</evidence>
<dbReference type="CDD" id="cd20834">
    <property type="entry name" value="C1_nPKC_theta-like_rpt1"/>
    <property type="match status" value="1"/>
</dbReference>
<keyword evidence="8 15" id="KW-0547">Nucleotide-binding</keyword>
<dbReference type="Ensembl" id="ENSCCRT00000190962.1">
    <property type="protein sequence ID" value="ENSCCRP00000145090.1"/>
    <property type="gene ID" value="ENSCCRG00000040328.2"/>
</dbReference>
<evidence type="ECO:0000256" key="1">
    <source>
        <dbReference type="ARBA" id="ARBA00005490"/>
    </source>
</evidence>
<dbReference type="PROSITE" id="PS00479">
    <property type="entry name" value="ZF_DAG_PE_1"/>
    <property type="match status" value="1"/>
</dbReference>
<comment type="catalytic activity">
    <reaction evidence="13 15">
        <text>L-threonyl-[protein] + ATP = O-phospho-L-threonyl-[protein] + ADP + H(+)</text>
        <dbReference type="Rhea" id="RHEA:46608"/>
        <dbReference type="Rhea" id="RHEA-COMP:11060"/>
        <dbReference type="Rhea" id="RHEA-COMP:11605"/>
        <dbReference type="ChEBI" id="CHEBI:15378"/>
        <dbReference type="ChEBI" id="CHEBI:30013"/>
        <dbReference type="ChEBI" id="CHEBI:30616"/>
        <dbReference type="ChEBI" id="CHEBI:61977"/>
        <dbReference type="ChEBI" id="CHEBI:456216"/>
        <dbReference type="EC" id="2.7.11.13"/>
    </reaction>
</comment>
<comment type="similarity">
    <text evidence="1 15">Belongs to the protein kinase superfamily. AGC Ser/Thr protein kinase family. PKC subfamily.</text>
</comment>
<feature type="binding site" evidence="17">
    <location>
        <begin position="370"/>
        <end position="378"/>
    </location>
    <ligand>
        <name>ATP</name>
        <dbReference type="ChEBI" id="CHEBI:30616"/>
    </ligand>
</feature>
<evidence type="ECO:0000256" key="18">
    <source>
        <dbReference type="PROSITE-ProRule" id="PRU10141"/>
    </source>
</evidence>
<evidence type="ECO:0000256" key="10">
    <source>
        <dbReference type="ARBA" id="ARBA00022777"/>
    </source>
</evidence>
<feature type="domain" description="Phorbol-ester/DAG-type" evidence="21">
    <location>
        <begin position="146"/>
        <end position="196"/>
    </location>
</feature>
<comment type="catalytic activity">
    <reaction evidence="14">
        <text>L-seryl-[protein] + ATP = O-phospho-L-seryl-[protein] + ADP + H(+)</text>
        <dbReference type="Rhea" id="RHEA:17989"/>
        <dbReference type="Rhea" id="RHEA-COMP:9863"/>
        <dbReference type="Rhea" id="RHEA-COMP:11604"/>
        <dbReference type="ChEBI" id="CHEBI:15378"/>
        <dbReference type="ChEBI" id="CHEBI:29999"/>
        <dbReference type="ChEBI" id="CHEBI:30616"/>
        <dbReference type="ChEBI" id="CHEBI:83421"/>
        <dbReference type="ChEBI" id="CHEBI:456216"/>
        <dbReference type="EC" id="2.7.11.13"/>
    </reaction>
</comment>
<evidence type="ECO:0000259" key="20">
    <source>
        <dbReference type="PROSITE" id="PS50011"/>
    </source>
</evidence>
<dbReference type="InterPro" id="IPR035892">
    <property type="entry name" value="C2_domain_sf"/>
</dbReference>
<evidence type="ECO:0000256" key="2">
    <source>
        <dbReference type="ARBA" id="ARBA00012429"/>
    </source>
</evidence>
<evidence type="ECO:0000256" key="12">
    <source>
        <dbReference type="ARBA" id="ARBA00022840"/>
    </source>
</evidence>
<dbReference type="InterPro" id="IPR020454">
    <property type="entry name" value="DAG/PE-bd"/>
</dbReference>
<dbReference type="Gene3D" id="3.30.200.20">
    <property type="entry name" value="Phosphorylase Kinase, domain 1"/>
    <property type="match status" value="1"/>
</dbReference>
<organism evidence="22 23">
    <name type="scientific">Cyprinus carpio carpio</name>
    <dbReference type="NCBI Taxonomy" id="630221"/>
    <lineage>
        <taxon>Eukaryota</taxon>
        <taxon>Metazoa</taxon>
        <taxon>Chordata</taxon>
        <taxon>Craniata</taxon>
        <taxon>Vertebrata</taxon>
        <taxon>Euteleostomi</taxon>
        <taxon>Actinopterygii</taxon>
        <taxon>Neopterygii</taxon>
        <taxon>Teleostei</taxon>
        <taxon>Ostariophysi</taxon>
        <taxon>Cypriniformes</taxon>
        <taxon>Cyprinidae</taxon>
        <taxon>Cyprininae</taxon>
        <taxon>Cyprinus</taxon>
    </lineage>
</organism>
<dbReference type="SUPFAM" id="SSF57889">
    <property type="entry name" value="Cysteine-rich domain"/>
    <property type="match status" value="2"/>
</dbReference>
<evidence type="ECO:0000256" key="15">
    <source>
        <dbReference type="PIRNR" id="PIRNR000551"/>
    </source>
</evidence>
<keyword evidence="12 15" id="KW-0067">ATP-binding</keyword>
<evidence type="ECO:0000256" key="17">
    <source>
        <dbReference type="PIRSR" id="PIRSR000551-51"/>
    </source>
</evidence>
<feature type="region of interest" description="Disordered" evidence="19">
    <location>
        <begin position="289"/>
        <end position="342"/>
    </location>
</feature>
<dbReference type="Pfam" id="PF00130">
    <property type="entry name" value="C1_1"/>
    <property type="match status" value="2"/>
</dbReference>
<keyword evidence="3 15" id="KW-0723">Serine/threonine-protein kinase</keyword>
<dbReference type="PROSITE" id="PS00107">
    <property type="entry name" value="PROTEIN_KINASE_ATP"/>
    <property type="match status" value="1"/>
</dbReference>
<keyword evidence="7" id="KW-0677">Repeat</keyword>
<evidence type="ECO:0000256" key="9">
    <source>
        <dbReference type="ARBA" id="ARBA00022771"/>
    </source>
</evidence>
<dbReference type="InterPro" id="IPR011009">
    <property type="entry name" value="Kinase-like_dom_sf"/>
</dbReference>
<evidence type="ECO:0000256" key="6">
    <source>
        <dbReference type="ARBA" id="ARBA00022723"/>
    </source>
</evidence>
<dbReference type="Gene3D" id="1.10.510.10">
    <property type="entry name" value="Transferase(Phosphotransferase) domain 1"/>
    <property type="match status" value="1"/>
</dbReference>
<reference evidence="22" key="2">
    <citation type="submission" date="2025-09" db="UniProtKB">
        <authorList>
            <consortium name="Ensembl"/>
        </authorList>
    </citation>
    <scope>IDENTIFICATION</scope>
</reference>
<keyword evidence="6" id="KW-0479">Metal-binding</keyword>
<dbReference type="InterPro" id="IPR008271">
    <property type="entry name" value="Ser/Thr_kinase_AS"/>
</dbReference>
<dbReference type="InterPro" id="IPR017441">
    <property type="entry name" value="Protein_kinase_ATP_BS"/>
</dbReference>
<dbReference type="PIRSF" id="PIRSF000551">
    <property type="entry name" value="PKC_delta"/>
    <property type="match status" value="1"/>
</dbReference>
<dbReference type="Proteomes" id="UP001108240">
    <property type="component" value="Unplaced"/>
</dbReference>
<protein>
    <recommendedName>
        <fullName evidence="2 15">Protein kinase C</fullName>
        <ecNumber evidence="2 15">2.7.11.13</ecNumber>
    </recommendedName>
</protein>
<dbReference type="EC" id="2.7.11.13" evidence="2 15"/>
<evidence type="ECO:0000256" key="8">
    <source>
        <dbReference type="ARBA" id="ARBA00022741"/>
    </source>
</evidence>
<evidence type="ECO:0000256" key="5">
    <source>
        <dbReference type="ARBA" id="ARBA00022679"/>
    </source>
</evidence>
<proteinExistence type="inferred from homology"/>
<dbReference type="InterPro" id="IPR014376">
    <property type="entry name" value="Prot_kin_PKC_delta"/>
</dbReference>
<dbReference type="AlphaFoldDB" id="A0A9J8AV60"/>